<dbReference type="Gene3D" id="3.60.10.10">
    <property type="entry name" value="Endonuclease/exonuclease/phosphatase"/>
    <property type="match status" value="1"/>
</dbReference>
<feature type="domain" description="Reverse transcriptase" evidence="1">
    <location>
        <begin position="364"/>
        <end position="621"/>
    </location>
</feature>
<dbReference type="InterPro" id="IPR000477">
    <property type="entry name" value="RT_dom"/>
</dbReference>
<dbReference type="Pfam" id="PF00078">
    <property type="entry name" value="RVT_1"/>
    <property type="match status" value="1"/>
</dbReference>
<name>A0AAQ3UIB0_PASNO</name>
<keyword evidence="3" id="KW-1185">Reference proteome</keyword>
<dbReference type="InterPro" id="IPR036691">
    <property type="entry name" value="Endo/exonu/phosph_ase_sf"/>
</dbReference>
<evidence type="ECO:0000259" key="1">
    <source>
        <dbReference type="PROSITE" id="PS50878"/>
    </source>
</evidence>
<dbReference type="Proteomes" id="UP001341281">
    <property type="component" value="Chromosome 09"/>
</dbReference>
<dbReference type="CDD" id="cd01650">
    <property type="entry name" value="RT_nLTR_like"/>
    <property type="match status" value="1"/>
</dbReference>
<dbReference type="EMBL" id="CP144753">
    <property type="protein sequence ID" value="WVZ91838.1"/>
    <property type="molecule type" value="Genomic_DNA"/>
</dbReference>
<accession>A0AAQ3UIB0</accession>
<dbReference type="AlphaFoldDB" id="A0AAQ3UIB0"/>
<dbReference type="PANTHER" id="PTHR31635:SF196">
    <property type="entry name" value="REVERSE TRANSCRIPTASE DOMAIN-CONTAINING PROTEIN-RELATED"/>
    <property type="match status" value="1"/>
</dbReference>
<dbReference type="PANTHER" id="PTHR31635">
    <property type="entry name" value="REVERSE TRANSCRIPTASE DOMAIN-CONTAINING PROTEIN-RELATED"/>
    <property type="match status" value="1"/>
</dbReference>
<sequence>MELVRAGQQNHLPTLMGGDFNILRNSKEKNNERYSERWPFLFNVVIDSFDLREVKLLGRQFTWANSLPNPTYEKLDRALMSSEWDFKYPLVIIHALDRGVSDHTPLLLDTGTSAFVGCNRQFKLELSWISCEEFNDKVIELWKRPAKGKNSVQRWNNKLSTLRRYLRGWERNKKGIYRQQKAACQDKIIDLDVADEKRDLNEEEQHLLAQSRDQLAALLREEEIRFYQRAKTNDILFGDRNTRYFQMVANGKKRKKKIFSLDHGQGKIEGQENLKKYITNFYKELFGPPEINNFSLEESWTSDILQVSPIENEILIAPFSEREIREAIFSMDHNKAPGPDGFPAEFYQHFWDIIKEDLMYMFEDLSKGELPLFSLNFGVITLIPKVQEANLIQQYRPICLLNESFKIFNKVAAIRLKVVADHVINPSQTAFMKERNILQGVIILHETIHELHKQKLDGILRMKGFSPKWIKWGETFISGGSVAVNVNDEVGRFFQTKKGLRQGDPLFPLLFNIVADMLAILIKRAKMDGQIRGIVPHLVDGGLSILQYADDTIIFLDHDIEMARNMKLILCAFEQLSGLKINFNKSEIYCFGNAQNNLGQYMEMFGCRVGEFRFNYLGIPIHFKKLRNKDWKKVEERFEKRLSSWKGKHLSIGGRLTLLSQC</sequence>
<protein>
    <recommendedName>
        <fullName evidence="1">Reverse transcriptase domain-containing protein</fullName>
    </recommendedName>
</protein>
<dbReference type="SUPFAM" id="SSF56672">
    <property type="entry name" value="DNA/RNA polymerases"/>
    <property type="match status" value="1"/>
</dbReference>
<dbReference type="PROSITE" id="PS50878">
    <property type="entry name" value="RT_POL"/>
    <property type="match status" value="1"/>
</dbReference>
<organism evidence="2 3">
    <name type="scientific">Paspalum notatum var. saurae</name>
    <dbReference type="NCBI Taxonomy" id="547442"/>
    <lineage>
        <taxon>Eukaryota</taxon>
        <taxon>Viridiplantae</taxon>
        <taxon>Streptophyta</taxon>
        <taxon>Embryophyta</taxon>
        <taxon>Tracheophyta</taxon>
        <taxon>Spermatophyta</taxon>
        <taxon>Magnoliopsida</taxon>
        <taxon>Liliopsida</taxon>
        <taxon>Poales</taxon>
        <taxon>Poaceae</taxon>
        <taxon>PACMAD clade</taxon>
        <taxon>Panicoideae</taxon>
        <taxon>Andropogonodae</taxon>
        <taxon>Paspaleae</taxon>
        <taxon>Paspalinae</taxon>
        <taxon>Paspalum</taxon>
    </lineage>
</organism>
<proteinExistence type="predicted"/>
<gene>
    <name evidence="2" type="ORF">U9M48_037961</name>
</gene>
<evidence type="ECO:0000313" key="3">
    <source>
        <dbReference type="Proteomes" id="UP001341281"/>
    </source>
</evidence>
<dbReference type="InterPro" id="IPR043502">
    <property type="entry name" value="DNA/RNA_pol_sf"/>
</dbReference>
<reference evidence="2 3" key="1">
    <citation type="submission" date="2024-02" db="EMBL/GenBank/DDBJ databases">
        <title>High-quality chromosome-scale genome assembly of Pensacola bahiagrass (Paspalum notatum Flugge var. saurae).</title>
        <authorList>
            <person name="Vega J.M."/>
            <person name="Podio M."/>
            <person name="Orjuela J."/>
            <person name="Siena L.A."/>
            <person name="Pessino S.C."/>
            <person name="Combes M.C."/>
            <person name="Mariac C."/>
            <person name="Albertini E."/>
            <person name="Pupilli F."/>
            <person name="Ortiz J.P.A."/>
            <person name="Leblanc O."/>
        </authorList>
    </citation>
    <scope>NUCLEOTIDE SEQUENCE [LARGE SCALE GENOMIC DNA]</scope>
    <source>
        <strain evidence="2">R1</strain>
        <tissue evidence="2">Leaf</tissue>
    </source>
</reference>
<evidence type="ECO:0000313" key="2">
    <source>
        <dbReference type="EMBL" id="WVZ91838.1"/>
    </source>
</evidence>
<dbReference type="SUPFAM" id="SSF56219">
    <property type="entry name" value="DNase I-like"/>
    <property type="match status" value="1"/>
</dbReference>